<dbReference type="OrthoDB" id="484489at2"/>
<dbReference type="InterPro" id="IPR011856">
    <property type="entry name" value="tRNA_endonuc-like_dom_sf"/>
</dbReference>
<keyword evidence="2" id="KW-0378">Hydrolase</keyword>
<keyword evidence="2" id="KW-0540">Nuclease</keyword>
<dbReference type="RefSeq" id="WP_045054052.1">
    <property type="nucleotide sequence ID" value="NZ_CAWMDP010000038.1"/>
</dbReference>
<keyword evidence="3" id="KW-1185">Reference proteome</keyword>
<gene>
    <name evidence="2" type="ORF">UH38_07645</name>
</gene>
<evidence type="ECO:0000259" key="1">
    <source>
        <dbReference type="Pfam" id="PF11645"/>
    </source>
</evidence>
<dbReference type="InterPro" id="IPR021671">
    <property type="entry name" value="PD(D/E)XK_Endonuc"/>
</dbReference>
<dbReference type="Gene3D" id="3.40.1350.10">
    <property type="match status" value="1"/>
</dbReference>
<dbReference type="AlphaFoldDB" id="A0A0D8ZU93"/>
<keyword evidence="2" id="KW-0255">Endonuclease</keyword>
<sequence length="163" mass="19016">MDTKLRGDIAEQAAVLHALKRGWGVLKPVGDRLAYDLVFDVYEVLIKIQVKYAWWDEPSSNYIVDNRRTKTNRRLMIREGYKQSDFEFALAYIEQLDLFYVFPVDIFIGYGSEIHLVEATKRQRKTRSANYRDAWGLILQRAKQKEACESPLVNPENIVIESV</sequence>
<reference evidence="2 3" key="1">
    <citation type="submission" date="2015-02" db="EMBL/GenBank/DDBJ databases">
        <title>Draft genome of a novel marine cyanobacterium (Chroococcales) isolated from South Atlantic Ocean.</title>
        <authorList>
            <person name="Rigonato J."/>
            <person name="Alvarenga D.O."/>
            <person name="Branco L.H."/>
            <person name="Varani A.M."/>
            <person name="Brandini F.P."/>
            <person name="Fiore M.F."/>
        </authorList>
    </citation>
    <scope>NUCLEOTIDE SEQUENCE [LARGE SCALE GENOMIC DNA]</scope>
    <source>
        <strain evidence="2 3">CENA595</strain>
    </source>
</reference>
<name>A0A0D8ZU93_9CYAN</name>
<proteinExistence type="predicted"/>
<accession>A0A0D8ZU93</accession>
<comment type="caution">
    <text evidence="2">The sequence shown here is derived from an EMBL/GenBank/DDBJ whole genome shotgun (WGS) entry which is preliminary data.</text>
</comment>
<organism evidence="2 3">
    <name type="scientific">Aliterella atlantica CENA595</name>
    <dbReference type="NCBI Taxonomy" id="1618023"/>
    <lineage>
        <taxon>Bacteria</taxon>
        <taxon>Bacillati</taxon>
        <taxon>Cyanobacteriota</taxon>
        <taxon>Cyanophyceae</taxon>
        <taxon>Chroococcidiopsidales</taxon>
        <taxon>Aliterellaceae</taxon>
        <taxon>Aliterella</taxon>
    </lineage>
</organism>
<protein>
    <submittedName>
        <fullName evidence="2">Endonuclease</fullName>
    </submittedName>
</protein>
<dbReference type="GO" id="GO:0004519">
    <property type="term" value="F:endonuclease activity"/>
    <property type="evidence" value="ECO:0007669"/>
    <property type="project" value="UniProtKB-KW"/>
</dbReference>
<dbReference type="EMBL" id="JYON01000006">
    <property type="protein sequence ID" value="KJH72290.1"/>
    <property type="molecule type" value="Genomic_DNA"/>
</dbReference>
<dbReference type="GO" id="GO:0003676">
    <property type="term" value="F:nucleic acid binding"/>
    <property type="evidence" value="ECO:0007669"/>
    <property type="project" value="InterPro"/>
</dbReference>
<feature type="domain" description="PD(D/E)XK endonuclease" evidence="1">
    <location>
        <begin position="1"/>
        <end position="137"/>
    </location>
</feature>
<dbReference type="Proteomes" id="UP000032452">
    <property type="component" value="Unassembled WGS sequence"/>
</dbReference>
<dbReference type="Pfam" id="PF11645">
    <property type="entry name" value="PDDEXK_5"/>
    <property type="match status" value="1"/>
</dbReference>
<evidence type="ECO:0000313" key="3">
    <source>
        <dbReference type="Proteomes" id="UP000032452"/>
    </source>
</evidence>
<evidence type="ECO:0000313" key="2">
    <source>
        <dbReference type="EMBL" id="KJH72290.1"/>
    </source>
</evidence>